<proteinExistence type="predicted"/>
<reference evidence="1" key="1">
    <citation type="submission" date="2018-02" db="EMBL/GenBank/DDBJ databases">
        <title>Rhizophora mucronata_Transcriptome.</title>
        <authorList>
            <person name="Meera S.P."/>
            <person name="Sreeshan A."/>
            <person name="Augustine A."/>
        </authorList>
    </citation>
    <scope>NUCLEOTIDE SEQUENCE</scope>
    <source>
        <tissue evidence="1">Leaf</tissue>
    </source>
</reference>
<organism evidence="1">
    <name type="scientific">Rhizophora mucronata</name>
    <name type="common">Asiatic mangrove</name>
    <dbReference type="NCBI Taxonomy" id="61149"/>
    <lineage>
        <taxon>Eukaryota</taxon>
        <taxon>Viridiplantae</taxon>
        <taxon>Streptophyta</taxon>
        <taxon>Embryophyta</taxon>
        <taxon>Tracheophyta</taxon>
        <taxon>Spermatophyta</taxon>
        <taxon>Magnoliopsida</taxon>
        <taxon>eudicotyledons</taxon>
        <taxon>Gunneridae</taxon>
        <taxon>Pentapetalae</taxon>
        <taxon>rosids</taxon>
        <taxon>fabids</taxon>
        <taxon>Malpighiales</taxon>
        <taxon>Rhizophoraceae</taxon>
        <taxon>Rhizophora</taxon>
    </lineage>
</organism>
<name>A0A2P2Q6E6_RHIMU</name>
<evidence type="ECO:0000313" key="1">
    <source>
        <dbReference type="EMBL" id="MBX62520.1"/>
    </source>
</evidence>
<sequence>MRILFSCICIIKAYIFWFQEREKLVCIYLLLYRIETEFSSCCLDVFILTGIVFEARVQGSVITERTMPKENLL</sequence>
<dbReference type="EMBL" id="GGEC01082036">
    <property type="protein sequence ID" value="MBX62520.1"/>
    <property type="molecule type" value="Transcribed_RNA"/>
</dbReference>
<accession>A0A2P2Q6E6</accession>
<protein>
    <submittedName>
        <fullName evidence="1">Uncharacterized protein</fullName>
    </submittedName>
</protein>
<dbReference type="AlphaFoldDB" id="A0A2P2Q6E6"/>